<dbReference type="Gene3D" id="3.40.50.300">
    <property type="entry name" value="P-loop containing nucleotide triphosphate hydrolases"/>
    <property type="match status" value="1"/>
</dbReference>
<dbReference type="Proteomes" id="UP000317093">
    <property type="component" value="Chromosome"/>
</dbReference>
<evidence type="ECO:0000313" key="6">
    <source>
        <dbReference type="EMBL" id="QDU62759.1"/>
    </source>
</evidence>
<keyword evidence="3 6" id="KW-0067">ATP-binding</keyword>
<dbReference type="KEGG" id="knv:Pan216_36290"/>
<dbReference type="AlphaFoldDB" id="A0A518B6Z7"/>
<dbReference type="OrthoDB" id="273392at2"/>
<organism evidence="6 7">
    <name type="scientific">Kolteria novifilia</name>
    <dbReference type="NCBI Taxonomy" id="2527975"/>
    <lineage>
        <taxon>Bacteria</taxon>
        <taxon>Pseudomonadati</taxon>
        <taxon>Planctomycetota</taxon>
        <taxon>Planctomycetia</taxon>
        <taxon>Kolteriales</taxon>
        <taxon>Kolteriaceae</taxon>
        <taxon>Kolteria</taxon>
    </lineage>
</organism>
<dbReference type="Pfam" id="PF00005">
    <property type="entry name" value="ABC_tran"/>
    <property type="match status" value="1"/>
</dbReference>
<dbReference type="GO" id="GO:0005524">
    <property type="term" value="F:ATP binding"/>
    <property type="evidence" value="ECO:0007669"/>
    <property type="project" value="UniProtKB-KW"/>
</dbReference>
<reference evidence="6 7" key="1">
    <citation type="submission" date="2019-02" db="EMBL/GenBank/DDBJ databases">
        <title>Deep-cultivation of Planctomycetes and their phenomic and genomic characterization uncovers novel biology.</title>
        <authorList>
            <person name="Wiegand S."/>
            <person name="Jogler M."/>
            <person name="Boedeker C."/>
            <person name="Pinto D."/>
            <person name="Vollmers J."/>
            <person name="Rivas-Marin E."/>
            <person name="Kohn T."/>
            <person name="Peeters S.H."/>
            <person name="Heuer A."/>
            <person name="Rast P."/>
            <person name="Oberbeckmann S."/>
            <person name="Bunk B."/>
            <person name="Jeske O."/>
            <person name="Meyerdierks A."/>
            <person name="Storesund J.E."/>
            <person name="Kallscheuer N."/>
            <person name="Luecker S."/>
            <person name="Lage O.M."/>
            <person name="Pohl T."/>
            <person name="Merkel B.J."/>
            <person name="Hornburger P."/>
            <person name="Mueller R.-W."/>
            <person name="Bruemmer F."/>
            <person name="Labrenz M."/>
            <person name="Spormann A.M."/>
            <person name="Op den Camp H."/>
            <person name="Overmann J."/>
            <person name="Amann R."/>
            <person name="Jetten M.S.M."/>
            <person name="Mascher T."/>
            <person name="Medema M.H."/>
            <person name="Devos D.P."/>
            <person name="Kaster A.-K."/>
            <person name="Ovreas L."/>
            <person name="Rohde M."/>
            <person name="Galperin M.Y."/>
            <person name="Jogler C."/>
        </authorList>
    </citation>
    <scope>NUCLEOTIDE SEQUENCE [LARGE SCALE GENOMIC DNA]</scope>
    <source>
        <strain evidence="6 7">Pan216</strain>
    </source>
</reference>
<dbReference type="SUPFAM" id="SSF52540">
    <property type="entry name" value="P-loop containing nucleoside triphosphate hydrolases"/>
    <property type="match status" value="1"/>
</dbReference>
<dbReference type="InterPro" id="IPR015854">
    <property type="entry name" value="ABC_transpr_LolD-like"/>
</dbReference>
<dbReference type="CDD" id="cd03255">
    <property type="entry name" value="ABC_MJ0796_LolCDE_FtsE"/>
    <property type="match status" value="1"/>
</dbReference>
<name>A0A518B6Z7_9BACT</name>
<evidence type="ECO:0000313" key="7">
    <source>
        <dbReference type="Proteomes" id="UP000317093"/>
    </source>
</evidence>
<dbReference type="InterPro" id="IPR017871">
    <property type="entry name" value="ABC_transporter-like_CS"/>
</dbReference>
<dbReference type="EMBL" id="CP036279">
    <property type="protein sequence ID" value="QDU62759.1"/>
    <property type="molecule type" value="Genomic_DNA"/>
</dbReference>
<evidence type="ECO:0000256" key="3">
    <source>
        <dbReference type="ARBA" id="ARBA00022840"/>
    </source>
</evidence>
<dbReference type="InterPro" id="IPR003439">
    <property type="entry name" value="ABC_transporter-like_ATP-bd"/>
</dbReference>
<evidence type="ECO:0000259" key="5">
    <source>
        <dbReference type="PROSITE" id="PS50893"/>
    </source>
</evidence>
<dbReference type="PANTHER" id="PTHR24220:SF689">
    <property type="entry name" value="LIPOPROTEIN-RELEASING SYSTEM ATP-BINDING PROTEIN LOLD"/>
    <property type="match status" value="1"/>
</dbReference>
<keyword evidence="7" id="KW-1185">Reference proteome</keyword>
<dbReference type="SMART" id="SM00382">
    <property type="entry name" value="AAA"/>
    <property type="match status" value="1"/>
</dbReference>
<dbReference type="PANTHER" id="PTHR24220">
    <property type="entry name" value="IMPORT ATP-BINDING PROTEIN"/>
    <property type="match status" value="1"/>
</dbReference>
<dbReference type="EC" id="3.6.3.-" evidence="6"/>
<keyword evidence="1" id="KW-0813">Transport</keyword>
<comment type="similarity">
    <text evidence="4">Belongs to the ABC transporter superfamily. Macrolide exporter (TC 3.A.1.122) family.</text>
</comment>
<dbReference type="GO" id="GO:0005886">
    <property type="term" value="C:plasma membrane"/>
    <property type="evidence" value="ECO:0007669"/>
    <property type="project" value="TreeGrafter"/>
</dbReference>
<evidence type="ECO:0000256" key="1">
    <source>
        <dbReference type="ARBA" id="ARBA00022448"/>
    </source>
</evidence>
<dbReference type="InterPro" id="IPR017911">
    <property type="entry name" value="MacB-like_ATP-bd"/>
</dbReference>
<dbReference type="RefSeq" id="WP_145259731.1">
    <property type="nucleotide sequence ID" value="NZ_CP036279.1"/>
</dbReference>
<dbReference type="PROSITE" id="PS50893">
    <property type="entry name" value="ABC_TRANSPORTER_2"/>
    <property type="match status" value="1"/>
</dbReference>
<keyword evidence="6" id="KW-0378">Hydrolase</keyword>
<dbReference type="FunFam" id="3.40.50.300:FF:000032">
    <property type="entry name" value="Export ABC transporter ATP-binding protein"/>
    <property type="match status" value="1"/>
</dbReference>
<dbReference type="InterPro" id="IPR003593">
    <property type="entry name" value="AAA+_ATPase"/>
</dbReference>
<feature type="domain" description="ABC transporter" evidence="5">
    <location>
        <begin position="15"/>
        <end position="241"/>
    </location>
</feature>
<keyword evidence="2" id="KW-0547">Nucleotide-binding</keyword>
<sequence>MSAEPTGDPSETTRLLVERVSKTYQSATGTLSILEEVDLSLSGGDAVAIMGPSGSGKSTLLNMLGGLDTPTSGVIRVNDVEPASMGAAELARYRNRTVGFVFQDHHLLPQCSVLENVLIPTLAGEGSSAQTESVARDLLSRVGLANRLGHRPSQLSGGERQRVAIARALINRPALLLGDEPTGNLDAQTASEIADLLLELAEQHQAILIVVTHSSELAERLPRRFMLNAGRLDEVQAGSPA</sequence>
<proteinExistence type="inferred from homology"/>
<protein>
    <submittedName>
        <fullName evidence="6">Lipoprotein-releasing system ATP-binding protein LolD</fullName>
        <ecNumber evidence="6">3.6.3.-</ecNumber>
    </submittedName>
</protein>
<dbReference type="GO" id="GO:0022857">
    <property type="term" value="F:transmembrane transporter activity"/>
    <property type="evidence" value="ECO:0007669"/>
    <property type="project" value="TreeGrafter"/>
</dbReference>
<dbReference type="GO" id="GO:0098796">
    <property type="term" value="C:membrane protein complex"/>
    <property type="evidence" value="ECO:0007669"/>
    <property type="project" value="UniProtKB-ARBA"/>
</dbReference>
<dbReference type="GO" id="GO:0016887">
    <property type="term" value="F:ATP hydrolysis activity"/>
    <property type="evidence" value="ECO:0007669"/>
    <property type="project" value="InterPro"/>
</dbReference>
<evidence type="ECO:0000256" key="4">
    <source>
        <dbReference type="ARBA" id="ARBA00038388"/>
    </source>
</evidence>
<keyword evidence="6" id="KW-0449">Lipoprotein</keyword>
<dbReference type="InterPro" id="IPR027417">
    <property type="entry name" value="P-loop_NTPase"/>
</dbReference>
<gene>
    <name evidence="6" type="primary">lolD_2</name>
    <name evidence="6" type="ORF">Pan216_36290</name>
</gene>
<dbReference type="PROSITE" id="PS00211">
    <property type="entry name" value="ABC_TRANSPORTER_1"/>
    <property type="match status" value="1"/>
</dbReference>
<accession>A0A518B6Z7</accession>
<evidence type="ECO:0000256" key="2">
    <source>
        <dbReference type="ARBA" id="ARBA00022741"/>
    </source>
</evidence>